<dbReference type="InterPro" id="IPR009660">
    <property type="entry name" value="Phage_A500_Gp15"/>
</dbReference>
<protein>
    <recommendedName>
        <fullName evidence="3">Bacteriophage Gp15 protein</fullName>
    </recommendedName>
</protein>
<evidence type="ECO:0000313" key="1">
    <source>
        <dbReference type="EMBL" id="BCK01597.1"/>
    </source>
</evidence>
<name>A0A7M3SAH9_9FIRM</name>
<reference evidence="1 2" key="2">
    <citation type="submission" date="2020-08" db="EMBL/GenBank/DDBJ databases">
        <authorList>
            <person name="Ueki A."/>
            <person name="Tonouchi A."/>
        </authorList>
    </citation>
    <scope>NUCLEOTIDE SEQUENCE [LARGE SCALE GENOMIC DNA]</scope>
    <source>
        <strain evidence="1 2">CTTW</strain>
    </source>
</reference>
<dbReference type="Proteomes" id="UP000515703">
    <property type="component" value="Chromosome"/>
</dbReference>
<accession>A0A7M3SAH9</accession>
<reference evidence="1 2" key="1">
    <citation type="submission" date="2020-08" db="EMBL/GenBank/DDBJ databases">
        <title>Draft genome sequencing of an Anaerocolumna strain isolated from anoxic soil subjected to BSD treatment.</title>
        <authorList>
            <person name="Uek A."/>
            <person name="Tonouchi A."/>
        </authorList>
    </citation>
    <scope>NUCLEOTIDE SEQUENCE [LARGE SCALE GENOMIC DNA]</scope>
    <source>
        <strain evidence="1 2">CTTW</strain>
    </source>
</reference>
<dbReference type="RefSeq" id="WP_185257143.1">
    <property type="nucleotide sequence ID" value="NZ_AP023368.1"/>
</dbReference>
<evidence type="ECO:0000313" key="2">
    <source>
        <dbReference type="Proteomes" id="UP000515703"/>
    </source>
</evidence>
<dbReference type="KEGG" id="acht:bsdcttw_46370"/>
<sequence length="186" mass="21975">MIGQLPKTLDINGISRAIRSDYRVVFVIFEAYADSEMNDNDKCRTMLECLYEDFENIPQDDYPEAVSKAVWFIDGGKQYEESKDTRKVLDWEQDEQLIFPAVNKVAGHEIRAVEYMHWWTFLGLFNEIGEGLLSTVLNIRQKKNKGKKLEKYEQEFYRENKQLIDIKIKYSAEELEEMERINQLLG</sequence>
<organism evidence="1 2">
    <name type="scientific">Anaerocolumna chitinilytica</name>
    <dbReference type="NCBI Taxonomy" id="1727145"/>
    <lineage>
        <taxon>Bacteria</taxon>
        <taxon>Bacillati</taxon>
        <taxon>Bacillota</taxon>
        <taxon>Clostridia</taxon>
        <taxon>Lachnospirales</taxon>
        <taxon>Lachnospiraceae</taxon>
        <taxon>Anaerocolumna</taxon>
    </lineage>
</organism>
<dbReference type="Pfam" id="PF06854">
    <property type="entry name" value="Phage_Gp15"/>
    <property type="match status" value="1"/>
</dbReference>
<dbReference type="EMBL" id="AP023368">
    <property type="protein sequence ID" value="BCK01597.1"/>
    <property type="molecule type" value="Genomic_DNA"/>
</dbReference>
<dbReference type="AlphaFoldDB" id="A0A7M3SAH9"/>
<gene>
    <name evidence="1" type="ORF">bsdcttw_46370</name>
</gene>
<keyword evidence="2" id="KW-1185">Reference proteome</keyword>
<evidence type="ECO:0008006" key="3">
    <source>
        <dbReference type="Google" id="ProtNLM"/>
    </source>
</evidence>
<proteinExistence type="predicted"/>